<reference evidence="2" key="1">
    <citation type="submission" date="2018-02" db="EMBL/GenBank/DDBJ databases">
        <authorList>
            <person name="Kim S.-K."/>
            <person name="Jung H.-I."/>
            <person name="Lee S.-W."/>
        </authorList>
    </citation>
    <scope>NUCLEOTIDE SEQUENCE</scope>
    <source>
        <strain evidence="2">SK3146</strain>
    </source>
</reference>
<accession>A0ABY4RU75</accession>
<dbReference type="Proteomes" id="UP001057134">
    <property type="component" value="Chromosome"/>
</dbReference>
<dbReference type="EC" id="6.4.1.8" evidence="2"/>
<reference evidence="2" key="2">
    <citation type="journal article" date="2021" name="J Anim Sci Technol">
        <title>Complete genome sequence of Paenibacillus konkukensis sp. nov. SK3146 as a potential probiotic strain.</title>
        <authorList>
            <person name="Jung H.I."/>
            <person name="Park S."/>
            <person name="Niu K.M."/>
            <person name="Lee S.W."/>
            <person name="Kothari D."/>
            <person name="Yi K.J."/>
            <person name="Kim S.K."/>
        </authorList>
    </citation>
    <scope>NUCLEOTIDE SEQUENCE</scope>
    <source>
        <strain evidence="2">SK3146</strain>
    </source>
</reference>
<sequence length="580" mass="62576">MSAKVDAITIEVMKNAFHTIAEEMGVALIKTALSTNIKDRMDCSTAIYTKDGKLVAQAEHIPLHLGLMPSVVGEVLKIYKPDELKEGDAILINDPYISGSHLPDIFMISPVFHQGRLVALTANIAHHIDVGGMTPGSCSVKTTEIFQEGLRLPAIRVRKAGVMDEEVLRLLTKNSRTGKEMLGDIYAQLAANKIGETRLKELFERYSTDFTETCMNELMNYSERRLRAAIRKVPNGTYTFEDYLEGDGLTRDLIKIAVQVCVKDDEIHVSFEGTSPQARGSINSTIGVTSACAYYAVKALLDPEVPPNDGAYRPVRVHAKEGTVVNAKFPAAVSNANGNTSQRITDAILGALAPVLPEAAIAACSGSMNGLNFGGFNEATGEYFSYIETCGGGQGAVLGLDGMNGVHTHMTNTRNTPTEVIEQSYPLLVKKYSFAETGGGYGKFRGGVGITREIVSESDDVIVTITSERQRTRPWGLFGGKEGAASECIHITASGEVTNLPPKATLAINKGDTVIISTPGGGGYMDPFSRDPELVREDARLGYVKPDEAAREYGVVLIPETLEIDAKRTAQLRRSGTAHV</sequence>
<name>A0ABY4RU75_9BACL</name>
<dbReference type="RefSeq" id="WP_249861197.1">
    <property type="nucleotide sequence ID" value="NZ_CP027059.1"/>
</dbReference>
<dbReference type="InterPro" id="IPR003692">
    <property type="entry name" value="Hydantoinase_B"/>
</dbReference>
<dbReference type="EMBL" id="CP027059">
    <property type="protein sequence ID" value="UQZ85580.1"/>
    <property type="molecule type" value="Genomic_DNA"/>
</dbReference>
<dbReference type="GO" id="GO:0016874">
    <property type="term" value="F:ligase activity"/>
    <property type="evidence" value="ECO:0007669"/>
    <property type="project" value="UniProtKB-KW"/>
</dbReference>
<evidence type="ECO:0000313" key="2">
    <source>
        <dbReference type="EMBL" id="UQZ85580.1"/>
    </source>
</evidence>
<evidence type="ECO:0000313" key="3">
    <source>
        <dbReference type="Proteomes" id="UP001057134"/>
    </source>
</evidence>
<gene>
    <name evidence="2" type="primary">apc4</name>
    <name evidence="2" type="ORF">SK3146_04869</name>
</gene>
<dbReference type="PANTHER" id="PTHR11365:SF23">
    <property type="entry name" value="HYPOTHETICAL 5-OXOPROLINASE (EUROFUNG)-RELATED"/>
    <property type="match status" value="1"/>
</dbReference>
<dbReference type="InterPro" id="IPR045079">
    <property type="entry name" value="Oxoprolinase-like"/>
</dbReference>
<keyword evidence="2" id="KW-0436">Ligase</keyword>
<proteinExistence type="predicted"/>
<dbReference type="PANTHER" id="PTHR11365">
    <property type="entry name" value="5-OXOPROLINASE RELATED"/>
    <property type="match status" value="1"/>
</dbReference>
<evidence type="ECO:0000259" key="1">
    <source>
        <dbReference type="Pfam" id="PF02538"/>
    </source>
</evidence>
<protein>
    <submittedName>
        <fullName evidence="2">Acetophenone carboxylase delta subunit</fullName>
        <ecNumber evidence="2">6.4.1.8</ecNumber>
    </submittedName>
</protein>
<organism evidence="2 3">
    <name type="scientific">Paenibacillus konkukensis</name>
    <dbReference type="NCBI Taxonomy" id="2020716"/>
    <lineage>
        <taxon>Bacteria</taxon>
        <taxon>Bacillati</taxon>
        <taxon>Bacillota</taxon>
        <taxon>Bacilli</taxon>
        <taxon>Bacillales</taxon>
        <taxon>Paenibacillaceae</taxon>
        <taxon>Paenibacillus</taxon>
    </lineage>
</organism>
<keyword evidence="3" id="KW-1185">Reference proteome</keyword>
<dbReference type="Pfam" id="PF02538">
    <property type="entry name" value="Hydantoinase_B"/>
    <property type="match status" value="1"/>
</dbReference>
<feature type="domain" description="Hydantoinase B/oxoprolinase" evidence="1">
    <location>
        <begin position="6"/>
        <end position="527"/>
    </location>
</feature>